<feature type="domain" description="ABC transmembrane type-1" evidence="16">
    <location>
        <begin position="45"/>
        <end position="367"/>
    </location>
</feature>
<dbReference type="PANTHER" id="PTHR43394">
    <property type="entry name" value="ATP-DEPENDENT PERMEASE MDL1, MITOCHONDRIAL"/>
    <property type="match status" value="1"/>
</dbReference>
<dbReference type="GO" id="GO:0005524">
    <property type="term" value="F:ATP binding"/>
    <property type="evidence" value="ECO:0007669"/>
    <property type="project" value="UniProtKB-KW"/>
</dbReference>
<feature type="transmembrane region" description="Helical" evidence="14">
    <location>
        <begin position="774"/>
        <end position="800"/>
    </location>
</feature>
<dbReference type="InterPro" id="IPR003593">
    <property type="entry name" value="AAA+_ATPase"/>
</dbReference>
<dbReference type="CDD" id="cd18577">
    <property type="entry name" value="ABC_6TM_Pgp_ABCB1_D1_like"/>
    <property type="match status" value="1"/>
</dbReference>
<evidence type="ECO:0000256" key="4">
    <source>
        <dbReference type="ARBA" id="ARBA00022475"/>
    </source>
</evidence>
<feature type="transmembrane region" description="Helical" evidence="14">
    <location>
        <begin position="990"/>
        <end position="1010"/>
    </location>
</feature>
<dbReference type="FunFam" id="1.20.1560.10:FF:000018">
    <property type="entry name" value="ATP-binding cassette subfamily B member 11"/>
    <property type="match status" value="1"/>
</dbReference>
<dbReference type="PROSITE" id="PS50929">
    <property type="entry name" value="ABC_TM1F"/>
    <property type="match status" value="2"/>
</dbReference>
<evidence type="ECO:0000256" key="3">
    <source>
        <dbReference type="ARBA" id="ARBA00022448"/>
    </source>
</evidence>
<evidence type="ECO:0000256" key="13">
    <source>
        <dbReference type="SAM" id="MobiDB-lite"/>
    </source>
</evidence>
<protein>
    <recommendedName>
        <fullName evidence="19">ATP-binding cassette, sub-family B (MDR/TAP), member 11a</fullName>
    </recommendedName>
</protein>
<feature type="transmembrane region" description="Helical" evidence="14">
    <location>
        <begin position="734"/>
        <end position="754"/>
    </location>
</feature>
<evidence type="ECO:0000256" key="14">
    <source>
        <dbReference type="SAM" id="Phobius"/>
    </source>
</evidence>
<evidence type="ECO:0000256" key="10">
    <source>
        <dbReference type="ARBA" id="ARBA00022989"/>
    </source>
</evidence>
<dbReference type="Proteomes" id="UP001497482">
    <property type="component" value="Chromosome 15"/>
</dbReference>
<dbReference type="InterPro" id="IPR003439">
    <property type="entry name" value="ABC_transporter-like_ATP-bd"/>
</dbReference>
<feature type="transmembrane region" description="Helical" evidence="14">
    <location>
        <begin position="959"/>
        <end position="978"/>
    </location>
</feature>
<dbReference type="InterPro" id="IPR027417">
    <property type="entry name" value="P-loop_NTPase"/>
</dbReference>
<feature type="transmembrane region" description="Helical" evidence="14">
    <location>
        <begin position="199"/>
        <end position="219"/>
    </location>
</feature>
<dbReference type="Gene3D" id="1.20.1560.10">
    <property type="entry name" value="ABC transporter type 1, transmembrane domain"/>
    <property type="match status" value="1"/>
</dbReference>
<comment type="similarity">
    <text evidence="2">Belongs to the ABC transporter superfamily. ABCB family. Multidrug resistance exporter (TC 3.A.1.201) subfamily.</text>
</comment>
<keyword evidence="10 14" id="KW-1133">Transmembrane helix</keyword>
<evidence type="ECO:0000256" key="6">
    <source>
        <dbReference type="ARBA" id="ARBA00022737"/>
    </source>
</evidence>
<feature type="transmembrane region" description="Helical" evidence="14">
    <location>
        <begin position="124"/>
        <end position="148"/>
    </location>
</feature>
<feature type="domain" description="ABC transmembrane type-1" evidence="16">
    <location>
        <begin position="735"/>
        <end position="1022"/>
    </location>
</feature>
<dbReference type="GO" id="GO:0090374">
    <property type="term" value="P:oligopeptide export from mitochondrion"/>
    <property type="evidence" value="ECO:0007669"/>
    <property type="project" value="TreeGrafter"/>
</dbReference>
<dbReference type="GO" id="GO:0005743">
    <property type="term" value="C:mitochondrial inner membrane"/>
    <property type="evidence" value="ECO:0007669"/>
    <property type="project" value="TreeGrafter"/>
</dbReference>
<keyword evidence="8" id="KW-0067">ATP-binding</keyword>
<evidence type="ECO:0000256" key="9">
    <source>
        <dbReference type="ARBA" id="ARBA00022967"/>
    </source>
</evidence>
<dbReference type="InterPro" id="IPR036640">
    <property type="entry name" value="ABC1_TM_sf"/>
</dbReference>
<evidence type="ECO:0000313" key="18">
    <source>
        <dbReference type="Proteomes" id="UP001497482"/>
    </source>
</evidence>
<keyword evidence="11 14" id="KW-0472">Membrane</keyword>
<dbReference type="InterPro" id="IPR039421">
    <property type="entry name" value="Type_1_exporter"/>
</dbReference>
<dbReference type="FunFam" id="3.40.50.300:FF:000479">
    <property type="entry name" value="Multidrug resistance protein 1A"/>
    <property type="match status" value="2"/>
</dbReference>
<dbReference type="GO" id="GO:0005886">
    <property type="term" value="C:plasma membrane"/>
    <property type="evidence" value="ECO:0007669"/>
    <property type="project" value="UniProtKB-SubCell"/>
</dbReference>
<organism evidence="17 18">
    <name type="scientific">Knipowitschia caucasica</name>
    <name type="common">Caucasian dwarf goby</name>
    <name type="synonym">Pomatoschistus caucasicus</name>
    <dbReference type="NCBI Taxonomy" id="637954"/>
    <lineage>
        <taxon>Eukaryota</taxon>
        <taxon>Metazoa</taxon>
        <taxon>Chordata</taxon>
        <taxon>Craniata</taxon>
        <taxon>Vertebrata</taxon>
        <taxon>Euteleostomi</taxon>
        <taxon>Actinopterygii</taxon>
        <taxon>Neopterygii</taxon>
        <taxon>Teleostei</taxon>
        <taxon>Neoteleostei</taxon>
        <taxon>Acanthomorphata</taxon>
        <taxon>Gobiaria</taxon>
        <taxon>Gobiiformes</taxon>
        <taxon>Gobioidei</taxon>
        <taxon>Gobiidae</taxon>
        <taxon>Gobiinae</taxon>
        <taxon>Knipowitschia</taxon>
    </lineage>
</organism>
<feature type="transmembrane region" description="Helical" evidence="14">
    <location>
        <begin position="41"/>
        <end position="68"/>
    </location>
</feature>
<dbReference type="FunFam" id="1.20.1560.10:FF:000046">
    <property type="entry name" value="ATP-binding cassette subfamily B member 11"/>
    <property type="match status" value="1"/>
</dbReference>
<keyword evidence="9" id="KW-1278">Translocase</keyword>
<sequence length="1300" mass="142213">MKKRSAHDEEKEKSQDKDADKKDDLSVGYFQLFRFASCKDVAMMVVGGLCALVHGAAAPLMLLVYGMMTNTFVGYELEIQQLKDPNKTCSNESIHWTNGTVFETSEGATVPCGVDIELELTMFAYYYIGIGASVLILSYVQILFWVSAAARQVQKIRMTYFRKVMRMEIGWFDCTSVGELNTRISDDINKINNAIADQVSIFIERISTFVFGFTVGFIGGWKLTLVVIAVSPLIGLGAGLMAMAVSRLTGRELSAYAKAGAVADEVLSSIRTVAAFGGEQKEAERYDRNLEEAQAWGVKKGSIIGIFQGYLWCIIFLCYALAFWYGSRLVLDTRELSPGTLIQVFFGVLMAAMNLGQASPCLEAFASGRAAAKTIFDTIDREPEIDCLSEDGHKLDKVKGDIQFENVTFFYPSRPEVKILNNLNMEIKAGETTAFVGPSGMGKSTAIQLIQRFYDPSEGKVTLDGHDLRSLNIQWLRSLMGIVEQEPVLFATTIAENIRYGRAGVSMDEVIHAAREANAYHFIMDLPQTFDTLVGEGGGQMSGGQKQRIAIARALIRNPKILLLDMATSALDNESEAVVQAALDKVRDGRTTISIAHRLSTIRNADVVIGFDHGQAVERGTHAQLLQNKGVYFTLVTLQNQATSSSSEEAESQEEPLGPKTRTMSQLSHSSSFKGSIRLRSQSHRSLDFVPNALTGSFQILSGPEMANEEEEQAAESAPVARILKYNQPEWPHMVLGSLGAAVNGSINPIYAVLFSQILGTFAIPDVAEQRRQINGVCVLFCIVAVFSFFSQFLQGYAFAKSGELLTRRLRRLGFEAMLRQEVGWFDDPMNSPGALTTRLATDASMVQGATGSQIGMIVNSLTSIGVSFIIAFYFSWKLSLVIMCFLPLLGLSGVFQAKMLTGFANEDKAAMEAAGRVSSEALSNIRTVAGLAKESTFVEAYEQQLEPPFKSAMKKAHIYGLSFGFSQCVIFMAYAASYRFGGYLVSSEGLAYTYVFRVIAAVVISGTALGRASSFTPDYAKAKIAAAQLFKLLDRVPKISISSSEGLRWDDFKGNIEFQDCKFTYPTRPDTQVLRGLTVAVKPGNTLAFVGSSGCGKSTSVQLLQRFYDPDQGTVLIDGRPSPRISVPFLRSQMGLVSQEPVLFDCSILQNIQYGDNSRSISLEEVVEAAKKAFLHDFVMTLPEKYDTQVGAQGSQLSRGQKQRIAIARAIVRNPKILLLDEATSALDTESEQTVQAALDAARKGRTCLVIAHRLSTIQNADIIAVMSQGAVIEQGTHHTLMAKRGAYYKLVTTGAPVS</sequence>
<dbReference type="SUPFAM" id="SSF90123">
    <property type="entry name" value="ABC transporter transmembrane region"/>
    <property type="match status" value="2"/>
</dbReference>
<dbReference type="GO" id="GO:0015421">
    <property type="term" value="F:ABC-type oligopeptide transporter activity"/>
    <property type="evidence" value="ECO:0007669"/>
    <property type="project" value="TreeGrafter"/>
</dbReference>
<dbReference type="InterPro" id="IPR017871">
    <property type="entry name" value="ABC_transporter-like_CS"/>
</dbReference>
<dbReference type="Pfam" id="PF00005">
    <property type="entry name" value="ABC_tran"/>
    <property type="match status" value="2"/>
</dbReference>
<accession>A0AAV2JZW5</accession>
<reference evidence="17 18" key="1">
    <citation type="submission" date="2024-04" db="EMBL/GenBank/DDBJ databases">
        <authorList>
            <person name="Waldvogel A.-M."/>
            <person name="Schoenle A."/>
        </authorList>
    </citation>
    <scope>NUCLEOTIDE SEQUENCE [LARGE SCALE GENOMIC DNA]</scope>
</reference>
<feature type="region of interest" description="Disordered" evidence="13">
    <location>
        <begin position="643"/>
        <end position="668"/>
    </location>
</feature>
<evidence type="ECO:0000259" key="15">
    <source>
        <dbReference type="PROSITE" id="PS50893"/>
    </source>
</evidence>
<evidence type="ECO:0000256" key="7">
    <source>
        <dbReference type="ARBA" id="ARBA00022741"/>
    </source>
</evidence>
<evidence type="ECO:0000256" key="8">
    <source>
        <dbReference type="ARBA" id="ARBA00022840"/>
    </source>
</evidence>
<evidence type="ECO:0008006" key="19">
    <source>
        <dbReference type="Google" id="ProtNLM"/>
    </source>
</evidence>
<feature type="transmembrane region" description="Helical" evidence="14">
    <location>
        <begin position="225"/>
        <end position="245"/>
    </location>
</feature>
<dbReference type="GO" id="GO:0016887">
    <property type="term" value="F:ATP hydrolysis activity"/>
    <property type="evidence" value="ECO:0007669"/>
    <property type="project" value="InterPro"/>
</dbReference>
<feature type="region of interest" description="Disordered" evidence="13">
    <location>
        <begin position="1"/>
        <end position="20"/>
    </location>
</feature>
<dbReference type="SUPFAM" id="SSF52540">
    <property type="entry name" value="P-loop containing nucleoside triphosphate hydrolases"/>
    <property type="match status" value="2"/>
</dbReference>
<dbReference type="InterPro" id="IPR011527">
    <property type="entry name" value="ABC1_TM_dom"/>
</dbReference>
<evidence type="ECO:0000256" key="11">
    <source>
        <dbReference type="ARBA" id="ARBA00023136"/>
    </source>
</evidence>
<feature type="transmembrane region" description="Helical" evidence="14">
    <location>
        <begin position="855"/>
        <end position="875"/>
    </location>
</feature>
<evidence type="ECO:0000313" key="17">
    <source>
        <dbReference type="EMBL" id="CAL1581497.1"/>
    </source>
</evidence>
<dbReference type="PANTHER" id="PTHR43394:SF24">
    <property type="entry name" value="BILE SALT EXPORT PUMP"/>
    <property type="match status" value="1"/>
</dbReference>
<dbReference type="SMART" id="SM00382">
    <property type="entry name" value="AAA"/>
    <property type="match status" value="2"/>
</dbReference>
<dbReference type="CDD" id="cd18578">
    <property type="entry name" value="ABC_6TM_Pgp_ABCB1_D2_like"/>
    <property type="match status" value="1"/>
</dbReference>
<keyword evidence="18" id="KW-1185">Reference proteome</keyword>
<name>A0AAV2JZW5_KNICA</name>
<feature type="domain" description="ABC transporter" evidence="15">
    <location>
        <begin position="402"/>
        <end position="638"/>
    </location>
</feature>
<feature type="domain" description="ABC transporter" evidence="15">
    <location>
        <begin position="1057"/>
        <end position="1295"/>
    </location>
</feature>
<evidence type="ECO:0000259" key="16">
    <source>
        <dbReference type="PROSITE" id="PS50929"/>
    </source>
</evidence>
<keyword evidence="5 14" id="KW-0812">Transmembrane</keyword>
<dbReference type="EMBL" id="OZ035837">
    <property type="protein sequence ID" value="CAL1581497.1"/>
    <property type="molecule type" value="Genomic_DNA"/>
</dbReference>
<dbReference type="PROSITE" id="PS00211">
    <property type="entry name" value="ABC_TRANSPORTER_1"/>
    <property type="match status" value="1"/>
</dbReference>
<dbReference type="Pfam" id="PF00664">
    <property type="entry name" value="ABC_membrane"/>
    <property type="match status" value="2"/>
</dbReference>
<dbReference type="PROSITE" id="PS50893">
    <property type="entry name" value="ABC_TRANSPORTER_2"/>
    <property type="match status" value="2"/>
</dbReference>
<evidence type="ECO:0000256" key="12">
    <source>
        <dbReference type="ARBA" id="ARBA00023180"/>
    </source>
</evidence>
<keyword evidence="3" id="KW-0813">Transport</keyword>
<evidence type="ECO:0000256" key="2">
    <source>
        <dbReference type="ARBA" id="ARBA00007577"/>
    </source>
</evidence>
<comment type="subcellular location">
    <subcellularLocation>
        <location evidence="1">Cell membrane</location>
        <topology evidence="1">Multi-pass membrane protein</topology>
    </subcellularLocation>
</comment>
<keyword evidence="7" id="KW-0547">Nucleotide-binding</keyword>
<keyword evidence="4" id="KW-1003">Cell membrane</keyword>
<evidence type="ECO:0000256" key="1">
    <source>
        <dbReference type="ARBA" id="ARBA00004651"/>
    </source>
</evidence>
<keyword evidence="12" id="KW-0325">Glycoprotein</keyword>
<gene>
    <name evidence="17" type="ORF">KC01_LOCUS12254</name>
</gene>
<dbReference type="Gene3D" id="3.40.50.300">
    <property type="entry name" value="P-loop containing nucleotide triphosphate hydrolases"/>
    <property type="match status" value="2"/>
</dbReference>
<feature type="transmembrane region" description="Helical" evidence="14">
    <location>
        <begin position="309"/>
        <end position="327"/>
    </location>
</feature>
<evidence type="ECO:0000256" key="5">
    <source>
        <dbReference type="ARBA" id="ARBA00022692"/>
    </source>
</evidence>
<proteinExistence type="inferred from homology"/>
<keyword evidence="6" id="KW-0677">Repeat</keyword>
<dbReference type="CDD" id="cd03249">
    <property type="entry name" value="ABC_MTABC3_MDL1_MDL2"/>
    <property type="match status" value="2"/>
</dbReference>